<feature type="region of interest" description="Disordered" evidence="7">
    <location>
        <begin position="1"/>
        <end position="36"/>
    </location>
</feature>
<keyword evidence="5 6" id="KW-0653">Protein transport</keyword>
<evidence type="ECO:0000256" key="1">
    <source>
        <dbReference type="ARBA" id="ARBA00004177"/>
    </source>
</evidence>
<evidence type="ECO:0000256" key="3">
    <source>
        <dbReference type="ARBA" id="ARBA00022448"/>
    </source>
</evidence>
<dbReference type="InterPro" id="IPR037202">
    <property type="entry name" value="ESCRT_assembly_dom"/>
</dbReference>
<protein>
    <submittedName>
        <fullName evidence="9">92_t:CDS:1</fullName>
    </submittedName>
</protein>
<dbReference type="GO" id="GO:0006612">
    <property type="term" value="P:protein targeting to membrane"/>
    <property type="evidence" value="ECO:0007669"/>
    <property type="project" value="TreeGrafter"/>
</dbReference>
<evidence type="ECO:0000256" key="6">
    <source>
        <dbReference type="PROSITE-ProRule" id="PRU00646"/>
    </source>
</evidence>
<feature type="domain" description="VPS37 C-terminal" evidence="8">
    <location>
        <begin position="121"/>
        <end position="204"/>
    </location>
</feature>
<dbReference type="PANTHER" id="PTHR13678">
    <property type="entry name" value="VACUOLAR PROTEIN SORTING-ASSOCIATED PROTEIN 37"/>
    <property type="match status" value="1"/>
</dbReference>
<dbReference type="Gene3D" id="1.10.287.660">
    <property type="entry name" value="Helix hairpin bin"/>
    <property type="match status" value="1"/>
</dbReference>
<dbReference type="GO" id="GO:0000813">
    <property type="term" value="C:ESCRT I complex"/>
    <property type="evidence" value="ECO:0007669"/>
    <property type="project" value="TreeGrafter"/>
</dbReference>
<dbReference type="PROSITE" id="PS51314">
    <property type="entry name" value="VPS37_C"/>
    <property type="match status" value="1"/>
</dbReference>
<evidence type="ECO:0000256" key="2">
    <source>
        <dbReference type="ARBA" id="ARBA00007617"/>
    </source>
</evidence>
<dbReference type="PANTHER" id="PTHR13678:SF2">
    <property type="entry name" value="VACUOLAR PROTEIN SORTING-ASSOCIATED PROTEIN 37A"/>
    <property type="match status" value="1"/>
</dbReference>
<dbReference type="GO" id="GO:0043162">
    <property type="term" value="P:ubiquitin-dependent protein catabolic process via the multivesicular body sorting pathway"/>
    <property type="evidence" value="ECO:0007669"/>
    <property type="project" value="TreeGrafter"/>
</dbReference>
<proteinExistence type="inferred from homology"/>
<evidence type="ECO:0000259" key="8">
    <source>
        <dbReference type="PROSITE" id="PS51314"/>
    </source>
</evidence>
<evidence type="ECO:0000313" key="9">
    <source>
        <dbReference type="EMBL" id="CAG8458084.1"/>
    </source>
</evidence>
<gene>
    <name evidence="9" type="ORF">AGERDE_LOCUS2104</name>
</gene>
<dbReference type="Pfam" id="PF07200">
    <property type="entry name" value="Mod_r"/>
    <property type="match status" value="1"/>
</dbReference>
<evidence type="ECO:0000256" key="4">
    <source>
        <dbReference type="ARBA" id="ARBA00022753"/>
    </source>
</evidence>
<keyword evidence="4" id="KW-0967">Endosome</keyword>
<accession>A0A9N8VQN7</accession>
<keyword evidence="10" id="KW-1185">Reference proteome</keyword>
<dbReference type="InterPro" id="IPR009851">
    <property type="entry name" value="Mod_r"/>
</dbReference>
<keyword evidence="3 6" id="KW-0813">Transport</keyword>
<dbReference type="SUPFAM" id="SSF140111">
    <property type="entry name" value="Endosomal sorting complex assembly domain"/>
    <property type="match status" value="1"/>
</dbReference>
<dbReference type="Proteomes" id="UP000789831">
    <property type="component" value="Unassembled WGS sequence"/>
</dbReference>
<dbReference type="GO" id="GO:0006623">
    <property type="term" value="P:protein targeting to vacuole"/>
    <property type="evidence" value="ECO:0007669"/>
    <property type="project" value="TreeGrafter"/>
</dbReference>
<dbReference type="AlphaFoldDB" id="A0A9N8VQN7"/>
<evidence type="ECO:0000313" key="10">
    <source>
        <dbReference type="Proteomes" id="UP000789831"/>
    </source>
</evidence>
<comment type="caution">
    <text evidence="9">The sequence shown here is derived from an EMBL/GenBank/DDBJ whole genome shotgun (WGS) entry which is preliminary data.</text>
</comment>
<comment type="similarity">
    <text evidence="2">Belongs to the VPS37 family.</text>
</comment>
<comment type="subcellular location">
    <subcellularLocation>
        <location evidence="1">Endosome</location>
    </subcellularLocation>
</comment>
<reference evidence="9" key="1">
    <citation type="submission" date="2021-06" db="EMBL/GenBank/DDBJ databases">
        <authorList>
            <person name="Kallberg Y."/>
            <person name="Tangrot J."/>
            <person name="Rosling A."/>
        </authorList>
    </citation>
    <scope>NUCLEOTIDE SEQUENCE</scope>
    <source>
        <strain evidence="9">MT106</strain>
    </source>
</reference>
<dbReference type="InterPro" id="IPR029012">
    <property type="entry name" value="Helix_hairpin_bin_sf"/>
</dbReference>
<sequence length="204" mass="23542">MDTLSPTTQEDRGFNLAVNRLPPSYEHRPPPPLPPLPEWDRQSTISHANNLAKQSIIAEEFPILLEKRHGSDRVKNMGALIDEMRTANEMLAKKTLAREPELIQLRQSVLDHERMLRELNEEFHEKLKVQKDALRRFSPTILLSKLKSEVQLSDELSEQMANSFLEGGLENDLFLKHFREVRKVFHLRNAKVERVNSQPGILGP</sequence>
<dbReference type="OrthoDB" id="10260857at2759"/>
<evidence type="ECO:0000256" key="5">
    <source>
        <dbReference type="ARBA" id="ARBA00022927"/>
    </source>
</evidence>
<dbReference type="EMBL" id="CAJVPL010000165">
    <property type="protein sequence ID" value="CAG8458084.1"/>
    <property type="molecule type" value="Genomic_DNA"/>
</dbReference>
<organism evidence="9 10">
    <name type="scientific">Ambispora gerdemannii</name>
    <dbReference type="NCBI Taxonomy" id="144530"/>
    <lineage>
        <taxon>Eukaryota</taxon>
        <taxon>Fungi</taxon>
        <taxon>Fungi incertae sedis</taxon>
        <taxon>Mucoromycota</taxon>
        <taxon>Glomeromycotina</taxon>
        <taxon>Glomeromycetes</taxon>
        <taxon>Archaeosporales</taxon>
        <taxon>Ambisporaceae</taxon>
        <taxon>Ambispora</taxon>
    </lineage>
</organism>
<evidence type="ECO:0000256" key="7">
    <source>
        <dbReference type="SAM" id="MobiDB-lite"/>
    </source>
</evidence>
<name>A0A9N8VQN7_9GLOM</name>